<sequence length="343" mass="39539">MNRKGINYDIGTFTRGKIASSRDVFDPAIIQREMSIIKYDLHCTAVRISGQDIERLTLAAEFALQVGLEVWLSPAYIDATEEETLTYFIQCAKAAEVLRLQFPHILFVVGCELSFFMKGLIDGATSFDRIQTMMKPWRLLFSTVKRGSFHKRLNAFLGRATSAVRAHFHGQLTYASGSWENVNWDHFDIIGIDYYREKFNKRFYREKLRKYMSHDKPVVVTEFGSCTYQGAADKGGYGWAIVDRSATPPQLKSAVIRDEEEQVTYMRELFDIFAEEKVDGAFWFTFVMATYPHDDNPLYNLDTASYSVVQSYSNQNGKTYPDMPWEPKKSFYALAEYYGKSFP</sequence>
<reference evidence="2" key="1">
    <citation type="submission" date="2016-05" db="EMBL/GenBank/DDBJ databases">
        <title>Paenibacillus oryzae. sp. nov., isolated from the rice root.</title>
        <authorList>
            <person name="Zhang J."/>
            <person name="Zhang X."/>
        </authorList>
    </citation>
    <scope>NUCLEOTIDE SEQUENCE [LARGE SCALE GENOMIC DNA]</scope>
    <source>
        <strain evidence="2">KCTC13222</strain>
    </source>
</reference>
<dbReference type="Gene3D" id="3.20.20.80">
    <property type="entry name" value="Glycosidases"/>
    <property type="match status" value="1"/>
</dbReference>
<name>A0A1C1A5Q8_9BACL</name>
<organism evidence="1 2">
    <name type="scientific">Paenibacillus pectinilyticus</name>
    <dbReference type="NCBI Taxonomy" id="512399"/>
    <lineage>
        <taxon>Bacteria</taxon>
        <taxon>Bacillati</taxon>
        <taxon>Bacillota</taxon>
        <taxon>Bacilli</taxon>
        <taxon>Bacillales</taxon>
        <taxon>Paenibacillaceae</taxon>
        <taxon>Paenibacillus</taxon>
    </lineage>
</organism>
<keyword evidence="2" id="KW-1185">Reference proteome</keyword>
<dbReference type="SUPFAM" id="SSF51445">
    <property type="entry name" value="(Trans)glycosidases"/>
    <property type="match status" value="1"/>
</dbReference>
<dbReference type="InterPro" id="IPR017853">
    <property type="entry name" value="GH"/>
</dbReference>
<gene>
    <name evidence="1" type="ORF">A8709_09740</name>
</gene>
<dbReference type="Proteomes" id="UP000093309">
    <property type="component" value="Unassembled WGS sequence"/>
</dbReference>
<proteinExistence type="predicted"/>
<dbReference type="STRING" id="512399.A8709_09740"/>
<evidence type="ECO:0000313" key="2">
    <source>
        <dbReference type="Proteomes" id="UP000093309"/>
    </source>
</evidence>
<comment type="caution">
    <text evidence="1">The sequence shown here is derived from an EMBL/GenBank/DDBJ whole genome shotgun (WGS) entry which is preliminary data.</text>
</comment>
<protein>
    <submittedName>
        <fullName evidence="1">Abortive infection protein</fullName>
    </submittedName>
</protein>
<dbReference type="EMBL" id="LYPC01000012">
    <property type="protein sequence ID" value="OCT15896.1"/>
    <property type="molecule type" value="Genomic_DNA"/>
</dbReference>
<accession>A0A1C1A5Q8</accession>
<dbReference type="AlphaFoldDB" id="A0A1C1A5Q8"/>
<evidence type="ECO:0000313" key="1">
    <source>
        <dbReference type="EMBL" id="OCT15896.1"/>
    </source>
</evidence>